<dbReference type="InterPro" id="IPR025272">
    <property type="entry name" value="SocA_Panacea"/>
</dbReference>
<dbReference type="OrthoDB" id="9799173at2"/>
<organism evidence="2 3">
    <name type="scientific">Gardnerella vaginalis</name>
    <dbReference type="NCBI Taxonomy" id="2702"/>
    <lineage>
        <taxon>Bacteria</taxon>
        <taxon>Bacillati</taxon>
        <taxon>Actinomycetota</taxon>
        <taxon>Actinomycetes</taxon>
        <taxon>Bifidobacteriales</taxon>
        <taxon>Bifidobacteriaceae</taxon>
        <taxon>Gardnerella</taxon>
    </lineage>
</organism>
<evidence type="ECO:0000313" key="2">
    <source>
        <dbReference type="EMBL" id="KXA17280.1"/>
    </source>
</evidence>
<dbReference type="Pfam" id="PF13274">
    <property type="entry name" value="SocA_Panacea"/>
    <property type="match status" value="1"/>
</dbReference>
<evidence type="ECO:0000313" key="3">
    <source>
        <dbReference type="Proteomes" id="UP000070558"/>
    </source>
</evidence>
<sequence>MITMTRAIDVAKYILEQREARNHMTTTFALQKLLYYVQAWMLVAQDRPLFDDPIIAWKHGPVVKDIFTTYCKGRRYIFPREIPDGESGKVSREDRAVIDRVLSLYDNKDDNHLGDMLEQMSHEEEPWSKANLNDTISTDSMLAFYSMVQANEIESAAPVPNLADVSKRTFISKEDAKFLENMIAGE</sequence>
<reference evidence="2 3" key="1">
    <citation type="submission" date="2016-01" db="EMBL/GenBank/DDBJ databases">
        <authorList>
            <person name="Oliw E.H."/>
        </authorList>
    </citation>
    <scope>NUCLEOTIDE SEQUENCE [LARGE SCALE GENOMIC DNA]</scope>
    <source>
        <strain evidence="2 3">GED7760B</strain>
    </source>
</reference>
<proteinExistence type="predicted"/>
<evidence type="ECO:0000259" key="1">
    <source>
        <dbReference type="Pfam" id="PF13274"/>
    </source>
</evidence>
<accession>A0A133NLV8</accession>
<name>A0A133NLV8_GARVA</name>
<dbReference type="Proteomes" id="UP000070558">
    <property type="component" value="Unassembled WGS sequence"/>
</dbReference>
<dbReference type="PATRIC" id="fig|2702.99.peg.1275"/>
<feature type="domain" description="Antitoxin SocA-like Panacea" evidence="1">
    <location>
        <begin position="30"/>
        <end position="127"/>
    </location>
</feature>
<comment type="caution">
    <text evidence="2">The sequence shown here is derived from an EMBL/GenBank/DDBJ whole genome shotgun (WGS) entry which is preliminary data.</text>
</comment>
<dbReference type="EMBL" id="LRQA01000059">
    <property type="protein sequence ID" value="KXA17280.1"/>
    <property type="molecule type" value="Genomic_DNA"/>
</dbReference>
<dbReference type="AlphaFoldDB" id="A0A133NLV8"/>
<gene>
    <name evidence="2" type="ORF">HMPREF3216_01313</name>
</gene>
<protein>
    <recommendedName>
        <fullName evidence="1">Antitoxin SocA-like Panacea domain-containing protein</fullName>
    </recommendedName>
</protein>